<dbReference type="Gene3D" id="1.10.287.1060">
    <property type="entry name" value="ESAT-6-like"/>
    <property type="match status" value="1"/>
</dbReference>
<dbReference type="Proteomes" id="UP001208017">
    <property type="component" value="Unassembled WGS sequence"/>
</dbReference>
<sequence>MSAQIRVSPDRLHEAYGQLNRIGQDFSQELMQLHSTVLHNQAGWEGKAQDAFASMWFRRWQPTAHDLSEGLEEIGVRVEQAALSYEMTDRNMYRRGR</sequence>
<evidence type="ECO:0000313" key="2">
    <source>
        <dbReference type="EMBL" id="MCX7570952.1"/>
    </source>
</evidence>
<dbReference type="RefSeq" id="WP_267152196.1">
    <property type="nucleotide sequence ID" value="NZ_JAPMLT010000007.1"/>
</dbReference>
<comment type="similarity">
    <text evidence="1">Belongs to the WXG100 family.</text>
</comment>
<accession>A0ABT3X537</accession>
<proteinExistence type="inferred from homology"/>
<dbReference type="Pfam" id="PF06013">
    <property type="entry name" value="WXG100"/>
    <property type="match status" value="1"/>
</dbReference>
<dbReference type="InterPro" id="IPR036689">
    <property type="entry name" value="ESAT-6-like_sf"/>
</dbReference>
<name>A0ABT3X537_9BACL</name>
<protein>
    <recommendedName>
        <fullName evidence="1">ESAT-6-like protein</fullName>
    </recommendedName>
</protein>
<reference evidence="2 3" key="1">
    <citation type="submission" date="2022-11" db="EMBL/GenBank/DDBJ databases">
        <title>Study of microbial diversity in lake waters.</title>
        <authorList>
            <person name="Zhang J."/>
        </authorList>
    </citation>
    <scope>NUCLEOTIDE SEQUENCE [LARGE SCALE GENOMIC DNA]</scope>
    <source>
        <strain evidence="2 3">DT12</strain>
    </source>
</reference>
<evidence type="ECO:0000313" key="3">
    <source>
        <dbReference type="Proteomes" id="UP001208017"/>
    </source>
</evidence>
<dbReference type="NCBIfam" id="TIGR03930">
    <property type="entry name" value="WXG100_ESAT6"/>
    <property type="match status" value="1"/>
</dbReference>
<comment type="caution">
    <text evidence="2">The sequence shown here is derived from an EMBL/GenBank/DDBJ whole genome shotgun (WGS) entry which is preliminary data.</text>
</comment>
<evidence type="ECO:0000256" key="1">
    <source>
        <dbReference type="RuleBase" id="RU362001"/>
    </source>
</evidence>
<organism evidence="2 3">
    <name type="scientific">Tumebacillus lacus</name>
    <dbReference type="NCBI Taxonomy" id="2995335"/>
    <lineage>
        <taxon>Bacteria</taxon>
        <taxon>Bacillati</taxon>
        <taxon>Bacillota</taxon>
        <taxon>Bacilli</taxon>
        <taxon>Bacillales</taxon>
        <taxon>Alicyclobacillaceae</taxon>
        <taxon>Tumebacillus</taxon>
    </lineage>
</organism>
<dbReference type="InterPro" id="IPR010310">
    <property type="entry name" value="T7SS_ESAT-6-like"/>
</dbReference>
<dbReference type="EMBL" id="JAPMLT010000007">
    <property type="protein sequence ID" value="MCX7570952.1"/>
    <property type="molecule type" value="Genomic_DNA"/>
</dbReference>
<dbReference type="SUPFAM" id="SSF140453">
    <property type="entry name" value="EsxAB dimer-like"/>
    <property type="match status" value="1"/>
</dbReference>
<gene>
    <name evidence="2" type="ORF">OS242_13465</name>
</gene>
<keyword evidence="3" id="KW-1185">Reference proteome</keyword>